<gene>
    <name evidence="2" type="ORF">HAND00432_LOCUS3182</name>
    <name evidence="3" type="ORF">HAND00432_LOCUS3191</name>
</gene>
<protein>
    <submittedName>
        <fullName evidence="2">Uncharacterized protein</fullName>
    </submittedName>
</protein>
<evidence type="ECO:0000313" key="3">
    <source>
        <dbReference type="EMBL" id="CAD8948673.1"/>
    </source>
</evidence>
<proteinExistence type="predicted"/>
<evidence type="ECO:0000313" key="2">
    <source>
        <dbReference type="EMBL" id="CAD8948664.1"/>
    </source>
</evidence>
<dbReference type="EMBL" id="HBFX01005170">
    <property type="protein sequence ID" value="CAD8948673.1"/>
    <property type="molecule type" value="Transcribed_RNA"/>
</dbReference>
<dbReference type="AlphaFoldDB" id="A0A6U4SIP1"/>
<name>A0A6U4SIP1_HEMAN</name>
<sequence>MKHVNASDPNFNFTMGHPEISAKRRGNDGEGAGAAGLWTGWPVDVDEIGMDRYMTVYEAEGERQRKFVPPGADADNGPKEISIYCSTNPVVSVQDLDYNLVSEGKCFALNLQAPTFESKLTLNCDK</sequence>
<reference evidence="2" key="1">
    <citation type="submission" date="2021-01" db="EMBL/GenBank/DDBJ databases">
        <authorList>
            <person name="Corre E."/>
            <person name="Pelletier E."/>
            <person name="Niang G."/>
            <person name="Scheremetjew M."/>
            <person name="Finn R."/>
            <person name="Kale V."/>
            <person name="Holt S."/>
            <person name="Cochrane G."/>
            <person name="Meng A."/>
            <person name="Brown T."/>
            <person name="Cohen L."/>
        </authorList>
    </citation>
    <scope>NUCLEOTIDE SEQUENCE</scope>
    <source>
        <strain evidence="2">CCMP644</strain>
    </source>
</reference>
<evidence type="ECO:0000256" key="1">
    <source>
        <dbReference type="SAM" id="MobiDB-lite"/>
    </source>
</evidence>
<feature type="region of interest" description="Disordered" evidence="1">
    <location>
        <begin position="1"/>
        <end position="33"/>
    </location>
</feature>
<organism evidence="2">
    <name type="scientific">Hemiselmis andersenii</name>
    <name type="common">Cryptophyte alga</name>
    <dbReference type="NCBI Taxonomy" id="464988"/>
    <lineage>
        <taxon>Eukaryota</taxon>
        <taxon>Cryptophyceae</taxon>
        <taxon>Cryptomonadales</taxon>
        <taxon>Hemiselmidaceae</taxon>
        <taxon>Hemiselmis</taxon>
    </lineage>
</organism>
<dbReference type="EMBL" id="HBFX01005159">
    <property type="protein sequence ID" value="CAD8948664.1"/>
    <property type="molecule type" value="Transcribed_RNA"/>
</dbReference>
<accession>A0A6U4SIP1</accession>